<organism evidence="3 4">
    <name type="scientific">Paenibacillus lactis</name>
    <dbReference type="NCBI Taxonomy" id="228574"/>
    <lineage>
        <taxon>Bacteria</taxon>
        <taxon>Bacillati</taxon>
        <taxon>Bacillota</taxon>
        <taxon>Bacilli</taxon>
        <taxon>Bacillales</taxon>
        <taxon>Paenibacillaceae</taxon>
        <taxon>Paenibacillus</taxon>
    </lineage>
</organism>
<dbReference type="InterPro" id="IPR013096">
    <property type="entry name" value="Cupin_2"/>
</dbReference>
<dbReference type="InterPro" id="IPR051610">
    <property type="entry name" value="GPI/OXD"/>
</dbReference>
<dbReference type="RefSeq" id="WP_007128164.1">
    <property type="nucleotide sequence ID" value="NZ_CP139098.1"/>
</dbReference>
<reference evidence="3 4" key="1">
    <citation type="submission" date="2021-03" db="EMBL/GenBank/DDBJ databases">
        <title>Genomic Encyclopedia of Type Strains, Phase IV (KMG-IV): sequencing the most valuable type-strain genomes for metagenomic binning, comparative biology and taxonomic classification.</title>
        <authorList>
            <person name="Goeker M."/>
        </authorList>
    </citation>
    <scope>NUCLEOTIDE SEQUENCE [LARGE SCALE GENOMIC DNA]</scope>
    <source>
        <strain evidence="3 4">DSM 15596</strain>
    </source>
</reference>
<dbReference type="Proteomes" id="UP000706926">
    <property type="component" value="Unassembled WGS sequence"/>
</dbReference>
<dbReference type="InterPro" id="IPR011051">
    <property type="entry name" value="RmlC_Cupin_sf"/>
</dbReference>
<evidence type="ECO:0000256" key="1">
    <source>
        <dbReference type="ARBA" id="ARBA00022723"/>
    </source>
</evidence>
<evidence type="ECO:0000313" key="4">
    <source>
        <dbReference type="Proteomes" id="UP000706926"/>
    </source>
</evidence>
<dbReference type="Pfam" id="PF07883">
    <property type="entry name" value="Cupin_2"/>
    <property type="match status" value="1"/>
</dbReference>
<dbReference type="Gene3D" id="2.60.120.10">
    <property type="entry name" value="Jelly Rolls"/>
    <property type="match status" value="1"/>
</dbReference>
<name>A0ABS4FCF4_9BACL</name>
<comment type="caution">
    <text evidence="3">The sequence shown here is derived from an EMBL/GenBank/DDBJ whole genome shotgun (WGS) entry which is preliminary data.</text>
</comment>
<dbReference type="InterPro" id="IPR014710">
    <property type="entry name" value="RmlC-like_jellyroll"/>
</dbReference>
<accession>A0ABS4FCF4</accession>
<protein>
    <submittedName>
        <fullName evidence="3">Mannose-6-phosphate isomerase-like protein (Cupin superfamily)</fullName>
    </submittedName>
</protein>
<dbReference type="PANTHER" id="PTHR35848">
    <property type="entry name" value="OXALATE-BINDING PROTEIN"/>
    <property type="match status" value="1"/>
</dbReference>
<dbReference type="SUPFAM" id="SSF51182">
    <property type="entry name" value="RmlC-like cupins"/>
    <property type="match status" value="1"/>
</dbReference>
<dbReference type="GeneID" id="95404807"/>
<keyword evidence="1" id="KW-0479">Metal-binding</keyword>
<evidence type="ECO:0000313" key="3">
    <source>
        <dbReference type="EMBL" id="MBP1893732.1"/>
    </source>
</evidence>
<evidence type="ECO:0000259" key="2">
    <source>
        <dbReference type="Pfam" id="PF07883"/>
    </source>
</evidence>
<gene>
    <name evidence="3" type="ORF">J2Z18_002835</name>
</gene>
<keyword evidence="4" id="KW-1185">Reference proteome</keyword>
<proteinExistence type="predicted"/>
<dbReference type="EMBL" id="JAGGKI010000006">
    <property type="protein sequence ID" value="MBP1893732.1"/>
    <property type="molecule type" value="Genomic_DNA"/>
</dbReference>
<dbReference type="PANTHER" id="PTHR35848:SF6">
    <property type="entry name" value="CUPIN TYPE-2 DOMAIN-CONTAINING PROTEIN"/>
    <property type="match status" value="1"/>
</dbReference>
<sequence>MLRFRLHELKDTRSGHILGDLLPGDYLCAGGLAFTKPGERSHTNDGPGGLDIHTHPDREAFIIIQGYGIMEVDGVEHVVTTGDILIIEAGEDHHLRSSEDDPLVTLWCHAGHVRHKSQAE</sequence>
<feature type="domain" description="Cupin type-2" evidence="2">
    <location>
        <begin position="52"/>
        <end position="107"/>
    </location>
</feature>